<feature type="domain" description="K Homology" evidence="4">
    <location>
        <begin position="347"/>
        <end position="436"/>
    </location>
</feature>
<feature type="domain" description="K Homology" evidence="4">
    <location>
        <begin position="1025"/>
        <end position="1102"/>
    </location>
</feature>
<name>A0A8H6FHH9_9LECA</name>
<dbReference type="CDD" id="cd22448">
    <property type="entry name" value="KH-I_ScSCP160_rpt3"/>
    <property type="match status" value="1"/>
</dbReference>
<evidence type="ECO:0000256" key="3">
    <source>
        <dbReference type="SAM" id="MobiDB-lite"/>
    </source>
</evidence>
<accession>A0A8H6FHH9</accession>
<feature type="compositionally biased region" description="Low complexity" evidence="3">
    <location>
        <begin position="148"/>
        <end position="163"/>
    </location>
</feature>
<dbReference type="InterPro" id="IPR004088">
    <property type="entry name" value="KH_dom_type_1"/>
</dbReference>
<dbReference type="RefSeq" id="XP_037156012.1">
    <property type="nucleotide sequence ID" value="XM_037298676.1"/>
</dbReference>
<gene>
    <name evidence="5" type="ORF">HO133_007806</name>
</gene>
<evidence type="ECO:0000256" key="2">
    <source>
        <dbReference type="PROSITE-ProRule" id="PRU00117"/>
    </source>
</evidence>
<keyword evidence="1" id="KW-0677">Repeat</keyword>
<dbReference type="CDD" id="cd02394">
    <property type="entry name" value="KH-I_Vigilin_rpt6"/>
    <property type="match status" value="2"/>
</dbReference>
<dbReference type="Pfam" id="PF22952">
    <property type="entry name" value="KH_11"/>
    <property type="match status" value="1"/>
</dbReference>
<protein>
    <recommendedName>
        <fullName evidence="4">K Homology domain-containing protein</fullName>
    </recommendedName>
</protein>
<keyword evidence="6" id="KW-1185">Reference proteome</keyword>
<dbReference type="InterPro" id="IPR036612">
    <property type="entry name" value="KH_dom_type_1_sf"/>
</dbReference>
<dbReference type="CDD" id="cd22408">
    <property type="entry name" value="KH-I_Vigilin_rpt4"/>
    <property type="match status" value="1"/>
</dbReference>
<proteinExistence type="predicted"/>
<dbReference type="PANTHER" id="PTHR10627">
    <property type="entry name" value="SCP160"/>
    <property type="match status" value="1"/>
</dbReference>
<feature type="domain" description="K Homology" evidence="4">
    <location>
        <begin position="850"/>
        <end position="943"/>
    </location>
</feature>
<sequence>MATDPTTNGGSSTESQSLTAAERLQQKHEADAAHRPMIEDVVDEEDIAHPPPSMHLASESEPTHDPVEQIQPMSEKAAGKQKARDEPTPIPANPKPNGIASFDAQDQEAFPALSSGPKAPAPVPAAMAWGAKKPSSVHAGANGINGNAPLSSLSSSRASTPTSGLMNPASTNASRAPQTRGLSMPQQMPMPGRHSERIQFAPSQLLPRDQLKKPLHDVLRSINKGSKAKVEMKSGPNGNIIFEGTGPVDAARQALKDLAKEVGSKQHVKIPIPLSVRPHVIGRQGAVVQGISKRTGARVQIPKAEDTPNFELEDDDSLTIDVAIEGDAVAAEMARREIEAIVNERTSTVNLRLRDIPAEYYPFIAGPHNSGVNALEDSHQVRVQVPHYHTWSDQPPPQAPSSGMPVFLPSSDNHIRISGDRLAAQEARAAIERQVQELRRQITLSQIPIERGRHQFISDSKGASLNDILAETGCAVILPPASEDTELLTVIGPQDRLEIGTNKVIDLASSMQMSLVDIARQHANAPMGPQAHARALTRYLQQRQAIEQLERQFDARIIVPTIENGPTSWEVYHKDGRNGIRARQDITNLISAHPPTRLRHVEIDPFFHEHIHRQGAKRIRDDFGVHILPPEEINQEPHVILVYEGPSSSDGGEYQLPRQRPSNDEITEFEANLRQAQDFVLGLIEGQQDIGAASVEVPPKYRDKVRKFVHREQQNLPHTEIPVQVKFGATNAANGGMPTSQSPIAAAALDHECHLRGPSNTVEVLSEKIAAFLETERQEESERGHVTSFDFPQKYANYLIGKKGDNINKYREEFDVDIQVKEGKVEITGPKAKADAAKSRIIALGKKLEDEATHVLKIKPEYHRDMIGAKGSQVNQLQRKYNVRVQFPRSTPALDDDRSVADDASEAGSTRNRRPNQAPDEVIVRGPRKGADEARDELLNLLQWTLDNSHKSTVSVAQAQLPSLIGQGGREMESVRLLTGAQIDVPGSREGADPNGRVQIHLKGSKKQVEDAKKLLEQRAKIFDSSITRHLDVDKKYHKALIGSGGANIRNLVVEAGGSDDRRDLARTVRFPGQDSDDSIIRVEGSQALVDKIVAAIETFAGQRENSTTESMEVAPEKHRMLIGRGGEVRRALESQFNIGLDIPKLSQQGPARSQVKVSGQPADIEKAKAHILDLIKDQEGEAFQVPRKYHQAVSDNGQFFRRLRSDHKVTVDHAGHQPPKRSAAVPRPHVNGGASLPLITDNQDSMDNHSWEVVDGGESAEEGDIPWILRGSPESVAKARVMLERAIEQAKSQQSQSIGYLVLPDPKTYRFIIGQGGSQINAIRKETGCRITVPRDQSEGSAIEIVGSKEGVEQARDIILDVVQSGNAHAPERDLILLLSPITVSASHFNFTFRSFNLQTMSTNQLRSFSKLSLTTTSKAVNPIARPAHHMSTSTKTTPARSNSDAAPLHPRLPIPKPVTSLLRPKLSSFRGMASGPAHLGSGPILARVMSDPTFHKDADTEAKVAIEKAVAEEMLQRYFPGPLGRVVRKGPLPATPADTAPREHTALWHVLNEDDRLWVVYAYAHAGGETEDGLSMYMLRLRQVIGEEIKEAEMGGRVRGGKVFGIAQAGMTMSFFEYWGGNLGNAGLGGV</sequence>
<keyword evidence="2" id="KW-0694">RNA-binding</keyword>
<dbReference type="Gene3D" id="3.30.1370.10">
    <property type="entry name" value="K Homology domain, type 1"/>
    <property type="match status" value="8"/>
</dbReference>
<dbReference type="InterPro" id="IPR004087">
    <property type="entry name" value="KH_dom"/>
</dbReference>
<dbReference type="PANTHER" id="PTHR10627:SF31">
    <property type="entry name" value="DODECA-SATELLITE-BINDING PROTEIN 1, ISOFORM A"/>
    <property type="match status" value="1"/>
</dbReference>
<dbReference type="GO" id="GO:0005737">
    <property type="term" value="C:cytoplasm"/>
    <property type="evidence" value="ECO:0007669"/>
    <property type="project" value="TreeGrafter"/>
</dbReference>
<dbReference type="SUPFAM" id="SSF54791">
    <property type="entry name" value="Eukaryotic type KH-domain (KH-domain type I)"/>
    <property type="match status" value="8"/>
</dbReference>
<reference evidence="5 6" key="1">
    <citation type="journal article" date="2020" name="Genomics">
        <title>Complete, high-quality genomes from long-read metagenomic sequencing of two wolf lichen thalli reveals enigmatic genome architecture.</title>
        <authorList>
            <person name="McKenzie S.K."/>
            <person name="Walston R.F."/>
            <person name="Allen J.L."/>
        </authorList>
    </citation>
    <scope>NUCLEOTIDE SEQUENCE [LARGE SCALE GENOMIC DNA]</scope>
    <source>
        <strain evidence="5">WasteWater1</strain>
    </source>
</reference>
<feature type="domain" description="K Homology" evidence="4">
    <location>
        <begin position="1106"/>
        <end position="1177"/>
    </location>
</feature>
<dbReference type="Proteomes" id="UP000593566">
    <property type="component" value="Unassembled WGS sequence"/>
</dbReference>
<feature type="domain" description="K Homology" evidence="4">
    <location>
        <begin position="441"/>
        <end position="509"/>
    </location>
</feature>
<feature type="compositionally biased region" description="Polar residues" evidence="3">
    <location>
        <begin position="1432"/>
        <end position="1446"/>
    </location>
</feature>
<dbReference type="SMART" id="SM00322">
    <property type="entry name" value="KH"/>
    <property type="match status" value="10"/>
</dbReference>
<feature type="region of interest" description="Disordered" evidence="3">
    <location>
        <begin position="887"/>
        <end position="930"/>
    </location>
</feature>
<evidence type="ECO:0000256" key="1">
    <source>
        <dbReference type="ARBA" id="ARBA00022737"/>
    </source>
</evidence>
<dbReference type="CDD" id="cd22450">
    <property type="entry name" value="KH-I_ScSCP160_rpt5"/>
    <property type="match status" value="1"/>
</dbReference>
<feature type="compositionally biased region" description="Basic and acidic residues" evidence="3">
    <location>
        <begin position="24"/>
        <end position="38"/>
    </location>
</feature>
<dbReference type="PROSITE" id="PS50084">
    <property type="entry name" value="KH_TYPE_1"/>
    <property type="match status" value="7"/>
</dbReference>
<evidence type="ECO:0000313" key="6">
    <source>
        <dbReference type="Proteomes" id="UP000593566"/>
    </source>
</evidence>
<feature type="region of interest" description="Disordered" evidence="3">
    <location>
        <begin position="1"/>
        <end position="124"/>
    </location>
</feature>
<feature type="domain" description="K Homology" evidence="4">
    <location>
        <begin position="264"/>
        <end position="343"/>
    </location>
</feature>
<dbReference type="InterPro" id="IPR054548">
    <property type="entry name" value="SCP160-like_KH"/>
</dbReference>
<feature type="region of interest" description="Disordered" evidence="3">
    <location>
        <begin position="1430"/>
        <end position="1459"/>
    </location>
</feature>
<dbReference type="CDD" id="cd22449">
    <property type="entry name" value="KH-I_ScSCP160_rpt4"/>
    <property type="match status" value="1"/>
</dbReference>
<dbReference type="GeneID" id="59336203"/>
<evidence type="ECO:0000313" key="5">
    <source>
        <dbReference type="EMBL" id="KAF6228078.1"/>
    </source>
</evidence>
<organism evidence="5 6">
    <name type="scientific">Letharia lupina</name>
    <dbReference type="NCBI Taxonomy" id="560253"/>
    <lineage>
        <taxon>Eukaryota</taxon>
        <taxon>Fungi</taxon>
        <taxon>Dikarya</taxon>
        <taxon>Ascomycota</taxon>
        <taxon>Pezizomycotina</taxon>
        <taxon>Lecanoromycetes</taxon>
        <taxon>OSLEUM clade</taxon>
        <taxon>Lecanoromycetidae</taxon>
        <taxon>Lecanorales</taxon>
        <taxon>Lecanorineae</taxon>
        <taxon>Parmeliaceae</taxon>
        <taxon>Letharia</taxon>
    </lineage>
</organism>
<feature type="domain" description="K Homology" evidence="4">
    <location>
        <begin position="948"/>
        <end position="1021"/>
    </location>
</feature>
<dbReference type="GO" id="GO:0003729">
    <property type="term" value="F:mRNA binding"/>
    <property type="evidence" value="ECO:0007669"/>
    <property type="project" value="TreeGrafter"/>
</dbReference>
<feature type="domain" description="K Homology" evidence="4">
    <location>
        <begin position="783"/>
        <end position="846"/>
    </location>
</feature>
<feature type="compositionally biased region" description="Polar residues" evidence="3">
    <location>
        <begin position="1"/>
        <end position="19"/>
    </location>
</feature>
<evidence type="ECO:0000259" key="4">
    <source>
        <dbReference type="SMART" id="SM00322"/>
    </source>
</evidence>
<feature type="domain" description="K Homology" evidence="4">
    <location>
        <begin position="1296"/>
        <end position="1365"/>
    </location>
</feature>
<feature type="domain" description="K Homology" evidence="4">
    <location>
        <begin position="1178"/>
        <end position="1289"/>
    </location>
</feature>
<dbReference type="Pfam" id="PF00013">
    <property type="entry name" value="KH_1"/>
    <property type="match status" value="7"/>
</dbReference>
<comment type="caution">
    <text evidence="5">The sequence shown here is derived from an EMBL/GenBank/DDBJ whole genome shotgun (WGS) entry which is preliminary data.</text>
</comment>
<feature type="region of interest" description="Disordered" evidence="3">
    <location>
        <begin position="148"/>
        <end position="193"/>
    </location>
</feature>
<feature type="compositionally biased region" description="Polar residues" evidence="3">
    <location>
        <begin position="164"/>
        <end position="186"/>
    </location>
</feature>
<dbReference type="EMBL" id="JACCJB010000004">
    <property type="protein sequence ID" value="KAF6228078.1"/>
    <property type="molecule type" value="Genomic_DNA"/>
</dbReference>